<evidence type="ECO:0000313" key="10">
    <source>
        <dbReference type="EMBL" id="SBT10102.1"/>
    </source>
</evidence>
<name>A0A1A8XZI9_9RHOO</name>
<keyword evidence="6 9" id="KW-0812">Transmembrane</keyword>
<dbReference type="GO" id="GO:0005886">
    <property type="term" value="C:plasma membrane"/>
    <property type="evidence" value="ECO:0007669"/>
    <property type="project" value="UniProtKB-SubCell"/>
</dbReference>
<evidence type="ECO:0000256" key="5">
    <source>
        <dbReference type="ARBA" id="ARBA00022573"/>
    </source>
</evidence>
<organism evidence="10 11">
    <name type="scientific">Candidatus Propionivibrio aalborgensis</name>
    <dbReference type="NCBI Taxonomy" id="1860101"/>
    <lineage>
        <taxon>Bacteria</taxon>
        <taxon>Pseudomonadati</taxon>
        <taxon>Pseudomonadota</taxon>
        <taxon>Betaproteobacteria</taxon>
        <taxon>Rhodocyclales</taxon>
        <taxon>Rhodocyclaceae</taxon>
        <taxon>Propionivibrio</taxon>
    </lineage>
</organism>
<dbReference type="GO" id="GO:0009236">
    <property type="term" value="P:cobalamin biosynthetic process"/>
    <property type="evidence" value="ECO:0007669"/>
    <property type="project" value="UniProtKB-UniRule"/>
</dbReference>
<feature type="transmembrane region" description="Helical" evidence="9">
    <location>
        <begin position="62"/>
        <end position="81"/>
    </location>
</feature>
<feature type="transmembrane region" description="Helical" evidence="9">
    <location>
        <begin position="160"/>
        <end position="179"/>
    </location>
</feature>
<dbReference type="Pfam" id="PF03186">
    <property type="entry name" value="CobD_Cbib"/>
    <property type="match status" value="1"/>
</dbReference>
<proteinExistence type="inferred from homology"/>
<evidence type="ECO:0000256" key="3">
    <source>
        <dbReference type="ARBA" id="ARBA00006263"/>
    </source>
</evidence>
<feature type="transmembrane region" description="Helical" evidence="9">
    <location>
        <begin position="15"/>
        <end position="31"/>
    </location>
</feature>
<dbReference type="UniPathway" id="UPA00148"/>
<dbReference type="InterPro" id="IPR004485">
    <property type="entry name" value="Cobalamin_biosynth_CobD/CbiB"/>
</dbReference>
<comment type="pathway">
    <text evidence="2 9">Cofactor biosynthesis; adenosylcobalamin biosynthesis.</text>
</comment>
<reference evidence="10 11" key="1">
    <citation type="submission" date="2016-06" db="EMBL/GenBank/DDBJ databases">
        <authorList>
            <person name="Kjaerup R.B."/>
            <person name="Dalgaard T.S."/>
            <person name="Juul-Madsen H.R."/>
        </authorList>
    </citation>
    <scope>NUCLEOTIDE SEQUENCE [LARGE SCALE GENOMIC DNA]</scope>
    <source>
        <strain evidence="10">2</strain>
    </source>
</reference>
<evidence type="ECO:0000256" key="2">
    <source>
        <dbReference type="ARBA" id="ARBA00004953"/>
    </source>
</evidence>
<gene>
    <name evidence="9 10" type="primary">cobD</name>
    <name evidence="10" type="ORF">PROAA_3780003</name>
</gene>
<evidence type="ECO:0000256" key="9">
    <source>
        <dbReference type="HAMAP-Rule" id="MF_00024"/>
    </source>
</evidence>
<dbReference type="Proteomes" id="UP000199600">
    <property type="component" value="Unassembled WGS sequence"/>
</dbReference>
<evidence type="ECO:0000256" key="4">
    <source>
        <dbReference type="ARBA" id="ARBA00022475"/>
    </source>
</evidence>
<dbReference type="HAMAP" id="MF_00024">
    <property type="entry name" value="CobD_CbiB"/>
    <property type="match status" value="1"/>
</dbReference>
<keyword evidence="7 9" id="KW-1133">Transmembrane helix</keyword>
<dbReference type="NCBIfam" id="TIGR00380">
    <property type="entry name" value="cobal_cbiB"/>
    <property type="match status" value="1"/>
</dbReference>
<dbReference type="GO" id="GO:0015420">
    <property type="term" value="F:ABC-type vitamin B12 transporter activity"/>
    <property type="evidence" value="ECO:0007669"/>
    <property type="project" value="UniProtKB-UniRule"/>
</dbReference>
<dbReference type="PANTHER" id="PTHR34308:SF1">
    <property type="entry name" value="COBALAMIN BIOSYNTHESIS PROTEIN CBIB"/>
    <property type="match status" value="1"/>
</dbReference>
<sequence>MPASLPLELSIPPTLWLPLAAIAAVVLDHRLGEPKRWHPLVGFGALTNALERAFNRGSWRRASGLLAWILLVAPWAALAFYCKRYDFLGWSIEVFLLYLALGGRSLTEHAERVSSDLTAGDLPAARRHVGWIVSRDTSALDEAGVAKACVETTLENGNDAIFGALFWFALFGGAGAVIFRLSNTLDAMWGYKTERFLHFGWASARIDDVLNYVPARLTALSYALFGRTSRALACWRKQAPLWDSPNAGPVMAAGAGSLGLTLGGVAIYHGQAEERPVLGEGRPARRDDIPRALTLLRRSSVLWLLLYFCGGLAGA</sequence>
<protein>
    <recommendedName>
        <fullName evidence="9">Cobalamin biosynthesis protein CobD</fullName>
    </recommendedName>
</protein>
<keyword evidence="11" id="KW-1185">Reference proteome</keyword>
<dbReference type="RefSeq" id="WP_186411837.1">
    <property type="nucleotide sequence ID" value="NZ_FLQY01000310.1"/>
</dbReference>
<evidence type="ECO:0000256" key="6">
    <source>
        <dbReference type="ARBA" id="ARBA00022692"/>
    </source>
</evidence>
<dbReference type="PANTHER" id="PTHR34308">
    <property type="entry name" value="COBALAMIN BIOSYNTHESIS PROTEIN CBIB"/>
    <property type="match status" value="1"/>
</dbReference>
<comment type="caution">
    <text evidence="9">Lacks conserved residue(s) required for the propagation of feature annotation.</text>
</comment>
<keyword evidence="8 9" id="KW-0472">Membrane</keyword>
<dbReference type="EMBL" id="FLQY01000310">
    <property type="protein sequence ID" value="SBT10102.1"/>
    <property type="molecule type" value="Genomic_DNA"/>
</dbReference>
<evidence type="ECO:0000313" key="11">
    <source>
        <dbReference type="Proteomes" id="UP000199600"/>
    </source>
</evidence>
<evidence type="ECO:0000256" key="1">
    <source>
        <dbReference type="ARBA" id="ARBA00004651"/>
    </source>
</evidence>
<comment type="similarity">
    <text evidence="3 9">Belongs to the CobD/CbiB family.</text>
</comment>
<comment type="function">
    <text evidence="9">Converts cobyric acid to cobinamide by the addition of aminopropanol on the F carboxylic group.</text>
</comment>
<evidence type="ECO:0000256" key="8">
    <source>
        <dbReference type="ARBA" id="ARBA00023136"/>
    </source>
</evidence>
<keyword evidence="5 9" id="KW-0169">Cobalamin biosynthesis</keyword>
<evidence type="ECO:0000256" key="7">
    <source>
        <dbReference type="ARBA" id="ARBA00022989"/>
    </source>
</evidence>
<comment type="subcellular location">
    <subcellularLocation>
        <location evidence="1 9">Cell membrane</location>
        <topology evidence="1 9">Multi-pass membrane protein</topology>
    </subcellularLocation>
</comment>
<accession>A0A1A8XZI9</accession>
<dbReference type="AlphaFoldDB" id="A0A1A8XZI9"/>
<dbReference type="GO" id="GO:0048472">
    <property type="term" value="F:threonine-phosphate decarboxylase activity"/>
    <property type="evidence" value="ECO:0007669"/>
    <property type="project" value="InterPro"/>
</dbReference>
<keyword evidence="4 9" id="KW-1003">Cell membrane</keyword>